<dbReference type="Gene3D" id="1.10.8.430">
    <property type="entry name" value="Helical domain of apoptotic protease-activating factors"/>
    <property type="match status" value="1"/>
</dbReference>
<evidence type="ECO:0000256" key="4">
    <source>
        <dbReference type="ARBA" id="ARBA00022821"/>
    </source>
</evidence>
<dbReference type="Pfam" id="PF23559">
    <property type="entry name" value="WHD_DRP"/>
    <property type="match status" value="2"/>
</dbReference>
<organism evidence="10 11">
    <name type="scientific">Trema orientale</name>
    <name type="common">Charcoal tree</name>
    <name type="synonym">Celtis orientalis</name>
    <dbReference type="NCBI Taxonomy" id="63057"/>
    <lineage>
        <taxon>Eukaryota</taxon>
        <taxon>Viridiplantae</taxon>
        <taxon>Streptophyta</taxon>
        <taxon>Embryophyta</taxon>
        <taxon>Tracheophyta</taxon>
        <taxon>Spermatophyta</taxon>
        <taxon>Magnoliopsida</taxon>
        <taxon>eudicotyledons</taxon>
        <taxon>Gunneridae</taxon>
        <taxon>Pentapetalae</taxon>
        <taxon>rosids</taxon>
        <taxon>fabids</taxon>
        <taxon>Rosales</taxon>
        <taxon>Cannabaceae</taxon>
        <taxon>Trema</taxon>
    </lineage>
</organism>
<feature type="domain" description="R13L1/DRL21-like LRR repeat region" evidence="9">
    <location>
        <begin position="715"/>
        <end position="858"/>
    </location>
</feature>
<dbReference type="SUPFAM" id="SSF52540">
    <property type="entry name" value="P-loop containing nucleoside triphosphate hydrolases"/>
    <property type="match status" value="1"/>
</dbReference>
<evidence type="ECO:0000259" key="9">
    <source>
        <dbReference type="Pfam" id="PF25019"/>
    </source>
</evidence>
<keyword evidence="11" id="KW-1185">Reference proteome</keyword>
<evidence type="ECO:0000256" key="5">
    <source>
        <dbReference type="ARBA" id="ARBA00022840"/>
    </source>
</evidence>
<dbReference type="Proteomes" id="UP000237000">
    <property type="component" value="Unassembled WGS sequence"/>
</dbReference>
<feature type="domain" description="Disease resistance N-terminal" evidence="7">
    <location>
        <begin position="11"/>
        <end position="80"/>
    </location>
</feature>
<feature type="domain" description="Disease resistance protein winged helix" evidence="8">
    <location>
        <begin position="477"/>
        <end position="517"/>
    </location>
</feature>
<dbReference type="Pfam" id="PF00931">
    <property type="entry name" value="NB-ARC"/>
    <property type="match status" value="1"/>
</dbReference>
<dbReference type="GO" id="GO:0051707">
    <property type="term" value="P:response to other organism"/>
    <property type="evidence" value="ECO:0007669"/>
    <property type="project" value="UniProtKB-ARBA"/>
</dbReference>
<gene>
    <name evidence="10" type="ORF">TorRG33x02_104540</name>
</gene>
<evidence type="ECO:0000256" key="1">
    <source>
        <dbReference type="ARBA" id="ARBA00022614"/>
    </source>
</evidence>
<dbReference type="InterPro" id="IPR041118">
    <property type="entry name" value="Rx_N"/>
</dbReference>
<feature type="domain" description="NB-ARC" evidence="6">
    <location>
        <begin position="149"/>
        <end position="329"/>
    </location>
</feature>
<feature type="domain" description="Disease resistance protein winged helix" evidence="8">
    <location>
        <begin position="414"/>
        <end position="443"/>
    </location>
</feature>
<evidence type="ECO:0000259" key="7">
    <source>
        <dbReference type="Pfam" id="PF18052"/>
    </source>
</evidence>
<dbReference type="InterPro" id="IPR058922">
    <property type="entry name" value="WHD_DRP"/>
</dbReference>
<dbReference type="Gene3D" id="3.40.50.300">
    <property type="entry name" value="P-loop containing nucleotide triphosphate hydrolases"/>
    <property type="match status" value="1"/>
</dbReference>
<dbReference type="PANTHER" id="PTHR36766">
    <property type="entry name" value="PLANT BROAD-SPECTRUM MILDEW RESISTANCE PROTEIN RPW8"/>
    <property type="match status" value="1"/>
</dbReference>
<dbReference type="STRING" id="63057.A0A2P5F7J9"/>
<evidence type="ECO:0000313" key="11">
    <source>
        <dbReference type="Proteomes" id="UP000237000"/>
    </source>
</evidence>
<dbReference type="InParanoid" id="A0A2P5F7J9"/>
<reference evidence="11" key="1">
    <citation type="submission" date="2016-06" db="EMBL/GenBank/DDBJ databases">
        <title>Parallel loss of symbiosis genes in relatives of nitrogen-fixing non-legume Parasponia.</title>
        <authorList>
            <person name="Van Velzen R."/>
            <person name="Holmer R."/>
            <person name="Bu F."/>
            <person name="Rutten L."/>
            <person name="Van Zeijl A."/>
            <person name="Liu W."/>
            <person name="Santuari L."/>
            <person name="Cao Q."/>
            <person name="Sharma T."/>
            <person name="Shen D."/>
            <person name="Roswanjaya Y."/>
            <person name="Wardhani T."/>
            <person name="Kalhor M.S."/>
            <person name="Jansen J."/>
            <person name="Van den Hoogen J."/>
            <person name="Gungor B."/>
            <person name="Hartog M."/>
            <person name="Hontelez J."/>
            <person name="Verver J."/>
            <person name="Yang W.-C."/>
            <person name="Schijlen E."/>
            <person name="Repin R."/>
            <person name="Schilthuizen M."/>
            <person name="Schranz E."/>
            <person name="Heidstra R."/>
            <person name="Miyata K."/>
            <person name="Fedorova E."/>
            <person name="Kohlen W."/>
            <person name="Bisseling T."/>
            <person name="Smit S."/>
            <person name="Geurts R."/>
        </authorList>
    </citation>
    <scope>NUCLEOTIDE SEQUENCE [LARGE SCALE GENOMIC DNA]</scope>
    <source>
        <strain evidence="11">cv. RG33-2</strain>
    </source>
</reference>
<name>A0A2P5F7J9_TREOI</name>
<dbReference type="GO" id="GO:0006952">
    <property type="term" value="P:defense response"/>
    <property type="evidence" value="ECO:0007669"/>
    <property type="project" value="UniProtKB-KW"/>
</dbReference>
<keyword evidence="1" id="KW-0433">Leucine-rich repeat</keyword>
<evidence type="ECO:0000313" key="10">
    <source>
        <dbReference type="EMBL" id="PON93751.1"/>
    </source>
</evidence>
<dbReference type="Gene3D" id="3.80.10.10">
    <property type="entry name" value="Ribonuclease Inhibitor"/>
    <property type="match status" value="3"/>
</dbReference>
<dbReference type="GO" id="GO:0043531">
    <property type="term" value="F:ADP binding"/>
    <property type="evidence" value="ECO:0007669"/>
    <property type="project" value="InterPro"/>
</dbReference>
<sequence>MAELALSAVFQVIFDKLASFGLDKSGSILDFKANVEKLQLTLTRVQALLDDAEEKQVTKQAVRSWLSDLKDLAHDAEALLLGLPADDSLKERIHADKVKDMLLSLEKAADEGRHYSFCVTAPADTGHGKWERSMESDSSVIESEVYGREEDKERLVKLLLSTGSTQERGGTGLCIPIIGMGGLGKTTLAQLAYNDHRVERRFDVKVWIFVSHQSDVKNILIRIIESITEAKWELSAMEAAHKKVRKLLLNKRYLIVLDDVWIEDKEDWDRLRSVLFEAGIAGSRILITARSGKVVDALILTGFPTIRYDLEELTEEACWSLFKHRAFDRGEEENHPSLLPIGEQIVRKCGGLALAAKTLGSLLRFKRDVEEWEFIRDSELWDLDVSESEILPALRLSYSRLPLHLKRCLEFCSIFPRSYEFNKEKLIHQWMAHGLIKSRSEREQKKRKSQLPSVVYCLPMFGPEVPMLGLEVPMFGLEVIGFEYFNDLEWMSFFQETKQCENGIVIRYKMHDIIYDLLQSVTSSEYTILGRGFATPTSFKRIRHSSVICDFRSATVPEELYEAGHHLRTLLVFSEGNMEVLPKKFYSSFTCLFVLNMSGSGLIELESSIGALSHLTYLDLSLTHIQKLPPEIEDLPLQTLNLFNCYNLVALPNLLKMKTLRHLNNEGCRRLTYMFTPMGSTEIRDTIKLELFQLQTLPLFVIGGDFDANFLCRLQLRGSLKITHLENIFKPSRIKPLYFNLIKSLGLYWGSDDGVPNINPEEESIVSRFQERKEIESARPSREVQQDSSKGDEVLAQLKLPCGLERLLIKGYPGFRFKFSYWNCPHLKVLNLINCRRIAYFPFSWILRSLTSISLREMHGVTYIDQVFNAGKEKSFPVLDEFIVVDLPNLEKWLIPDTGGNAFPNLRKLVLNKCPELTVMPQILSLHHLDLRGIGKATLLDSFQNLTSLETLVTEGIKDLRCFPGTFPISNPHLTSWEIKSCPELSSLPRNLENLAALKSLVICQCEKLESLPTSLQLLSSLESLEIDGCCSLTSLPDGANRGLSNLRSLSILNCDNLASISMGFQHLTSLEFLTIMRCPRIVALPQTVQHLSALRSLSILWCDGLKFLPEELQNLTALQSLEIGCCPGLTVLPEWIGKLVSLRSLVISYCHMITVLPEAMRGLTALQHLSIQDCPRLQHRCRPESGEDWPKIAHVPYKHIESPNLKRPGEEEASSSNL</sequence>
<dbReference type="AlphaFoldDB" id="A0A2P5F7J9"/>
<dbReference type="Pfam" id="PF18052">
    <property type="entry name" value="Rx_N"/>
    <property type="match status" value="1"/>
</dbReference>
<dbReference type="Pfam" id="PF25019">
    <property type="entry name" value="LRR_R13L1-DRL21"/>
    <property type="match status" value="1"/>
</dbReference>
<dbReference type="PRINTS" id="PR00364">
    <property type="entry name" value="DISEASERSIST"/>
</dbReference>
<dbReference type="InterPro" id="IPR042197">
    <property type="entry name" value="Apaf_helical"/>
</dbReference>
<evidence type="ECO:0000256" key="3">
    <source>
        <dbReference type="ARBA" id="ARBA00022741"/>
    </source>
</evidence>
<dbReference type="Gene3D" id="1.20.5.4130">
    <property type="match status" value="1"/>
</dbReference>
<dbReference type="EMBL" id="JXTC01000056">
    <property type="protein sequence ID" value="PON93751.1"/>
    <property type="molecule type" value="Genomic_DNA"/>
</dbReference>
<keyword evidence="3" id="KW-0547">Nucleotide-binding</keyword>
<dbReference type="SUPFAM" id="SSF52058">
    <property type="entry name" value="L domain-like"/>
    <property type="match status" value="2"/>
</dbReference>
<keyword evidence="2" id="KW-0677">Repeat</keyword>
<evidence type="ECO:0000256" key="2">
    <source>
        <dbReference type="ARBA" id="ARBA00022737"/>
    </source>
</evidence>
<comment type="caution">
    <text evidence="10">The sequence shown here is derived from an EMBL/GenBank/DDBJ whole genome shotgun (WGS) entry which is preliminary data.</text>
</comment>
<dbReference type="InterPro" id="IPR027417">
    <property type="entry name" value="P-loop_NTPase"/>
</dbReference>
<dbReference type="OrthoDB" id="1935327at2759"/>
<proteinExistence type="predicted"/>
<dbReference type="GO" id="GO:0005524">
    <property type="term" value="F:ATP binding"/>
    <property type="evidence" value="ECO:0007669"/>
    <property type="project" value="UniProtKB-KW"/>
</dbReference>
<evidence type="ECO:0000259" key="8">
    <source>
        <dbReference type="Pfam" id="PF23559"/>
    </source>
</evidence>
<keyword evidence="4" id="KW-0611">Plant defense</keyword>
<protein>
    <submittedName>
        <fullName evidence="10">NB-ARC domain, LRR domain containing protein</fullName>
    </submittedName>
</protein>
<accession>A0A2P5F7J9</accession>
<dbReference type="InterPro" id="IPR056789">
    <property type="entry name" value="LRR_R13L1-DRL21"/>
</dbReference>
<dbReference type="InterPro" id="IPR032675">
    <property type="entry name" value="LRR_dom_sf"/>
</dbReference>
<dbReference type="InterPro" id="IPR002182">
    <property type="entry name" value="NB-ARC"/>
</dbReference>
<dbReference type="PANTHER" id="PTHR36766:SF59">
    <property type="entry name" value="DISEASE RESISTANCE PROTEIN RGA2-LIKE"/>
    <property type="match status" value="1"/>
</dbReference>
<evidence type="ECO:0000259" key="6">
    <source>
        <dbReference type="Pfam" id="PF00931"/>
    </source>
</evidence>
<keyword evidence="5" id="KW-0067">ATP-binding</keyword>